<dbReference type="Pfam" id="PF13515">
    <property type="entry name" value="FUSC_2"/>
    <property type="match status" value="1"/>
</dbReference>
<feature type="transmembrane region" description="Helical" evidence="7">
    <location>
        <begin position="313"/>
        <end position="330"/>
    </location>
</feature>
<proteinExistence type="inferred from homology"/>
<keyword evidence="3 7" id="KW-0812">Transmembrane</keyword>
<keyword evidence="5 7" id="KW-0472">Membrane</keyword>
<comment type="similarity">
    <text evidence="6">Belongs to the YccS/YhfK family.</text>
</comment>
<evidence type="ECO:0000256" key="2">
    <source>
        <dbReference type="ARBA" id="ARBA00022475"/>
    </source>
</evidence>
<feature type="transmembrane region" description="Helical" evidence="7">
    <location>
        <begin position="28"/>
        <end position="52"/>
    </location>
</feature>
<feature type="transmembrane region" description="Helical" evidence="7">
    <location>
        <begin position="290"/>
        <end position="307"/>
    </location>
</feature>
<dbReference type="GO" id="GO:0005886">
    <property type="term" value="C:plasma membrane"/>
    <property type="evidence" value="ECO:0007669"/>
    <property type="project" value="UniProtKB-SubCell"/>
</dbReference>
<sequence length="372" mass="37135">MAAARPHRPSTWSWLGGTLTPTGRPPQVALVVLLLVGLVVGLVVGLGTGLLVGRPAGAAASALLPSLVAGLVSATGTAGAPRIAARVATWAAVVAVSVVGTAILVSGRPWAAALAMAAVAVLTSAAVGAGPIGGVLGVLSTLAYVLGLVLATSADARTQDSPGALLLQLGLAAALGWLVACGGGWWLHRRQPSSSPSAPGVVPSPWAAIAGSVRSWDQHSRDGVRRAVPLAGCVLWYQLSETRDALWVLITALAILLPSGKSTVEAAVVRVSATFLGVLLVPLTAQHLPTAVVLVLAVVCLLVGLAYQPVLPVLAGAASALGVVLLVGAPTGAAEELALRRLVDTLVGAGLALVATYLLWPRDRPDDAAAAA</sequence>
<dbReference type="AlphaFoldDB" id="A0A9X2D7W1"/>
<feature type="transmembrane region" description="Helical" evidence="7">
    <location>
        <begin position="342"/>
        <end position="360"/>
    </location>
</feature>
<evidence type="ECO:0000256" key="6">
    <source>
        <dbReference type="ARBA" id="ARBA00043993"/>
    </source>
</evidence>
<keyword evidence="10" id="KW-1185">Reference proteome</keyword>
<dbReference type="InterPro" id="IPR049453">
    <property type="entry name" value="Memb_transporter_dom"/>
</dbReference>
<evidence type="ECO:0000256" key="1">
    <source>
        <dbReference type="ARBA" id="ARBA00004651"/>
    </source>
</evidence>
<evidence type="ECO:0000313" key="10">
    <source>
        <dbReference type="Proteomes" id="UP001139485"/>
    </source>
</evidence>
<organism evidence="9 10">
    <name type="scientific">Nocardioides bruguierae</name>
    <dbReference type="NCBI Taxonomy" id="2945102"/>
    <lineage>
        <taxon>Bacteria</taxon>
        <taxon>Bacillati</taxon>
        <taxon>Actinomycetota</taxon>
        <taxon>Actinomycetes</taxon>
        <taxon>Propionibacteriales</taxon>
        <taxon>Nocardioidaceae</taxon>
        <taxon>Nocardioides</taxon>
    </lineage>
</organism>
<dbReference type="RefSeq" id="WP_250826463.1">
    <property type="nucleotide sequence ID" value="NZ_JAMOIL010000005.1"/>
</dbReference>
<evidence type="ECO:0000256" key="7">
    <source>
        <dbReference type="SAM" id="Phobius"/>
    </source>
</evidence>
<feature type="transmembrane region" description="Helical" evidence="7">
    <location>
        <begin position="135"/>
        <end position="154"/>
    </location>
</feature>
<comment type="caution">
    <text evidence="9">The sequence shown here is derived from an EMBL/GenBank/DDBJ whole genome shotgun (WGS) entry which is preliminary data.</text>
</comment>
<comment type="subcellular location">
    <subcellularLocation>
        <location evidence="1">Cell membrane</location>
        <topology evidence="1">Multi-pass membrane protein</topology>
    </subcellularLocation>
</comment>
<protein>
    <submittedName>
        <fullName evidence="9">FUSC family protein</fullName>
    </submittedName>
</protein>
<feature type="transmembrane region" description="Helical" evidence="7">
    <location>
        <begin position="245"/>
        <end position="260"/>
    </location>
</feature>
<gene>
    <name evidence="9" type="ORF">M8330_05215</name>
</gene>
<evidence type="ECO:0000256" key="5">
    <source>
        <dbReference type="ARBA" id="ARBA00023136"/>
    </source>
</evidence>
<feature type="transmembrane region" description="Helical" evidence="7">
    <location>
        <begin position="87"/>
        <end position="104"/>
    </location>
</feature>
<feature type="transmembrane region" description="Helical" evidence="7">
    <location>
        <begin position="58"/>
        <end position="80"/>
    </location>
</feature>
<dbReference type="Proteomes" id="UP001139485">
    <property type="component" value="Unassembled WGS sequence"/>
</dbReference>
<accession>A0A9X2D7W1</accession>
<feature type="domain" description="Integral membrane bound transporter" evidence="8">
    <location>
        <begin position="234"/>
        <end position="354"/>
    </location>
</feature>
<keyword evidence="4 7" id="KW-1133">Transmembrane helix</keyword>
<evidence type="ECO:0000259" key="8">
    <source>
        <dbReference type="Pfam" id="PF13515"/>
    </source>
</evidence>
<feature type="transmembrane region" description="Helical" evidence="7">
    <location>
        <begin position="166"/>
        <end position="187"/>
    </location>
</feature>
<dbReference type="PANTHER" id="PTHR30509">
    <property type="entry name" value="P-HYDROXYBENZOIC ACID EFFLUX PUMP SUBUNIT-RELATED"/>
    <property type="match status" value="1"/>
</dbReference>
<name>A0A9X2D7W1_9ACTN</name>
<feature type="transmembrane region" description="Helical" evidence="7">
    <location>
        <begin position="110"/>
        <end position="128"/>
    </location>
</feature>
<dbReference type="EMBL" id="JAMOIL010000005">
    <property type="protein sequence ID" value="MCM0619694.1"/>
    <property type="molecule type" value="Genomic_DNA"/>
</dbReference>
<evidence type="ECO:0000256" key="4">
    <source>
        <dbReference type="ARBA" id="ARBA00022989"/>
    </source>
</evidence>
<dbReference type="PANTHER" id="PTHR30509:SF9">
    <property type="entry name" value="MULTIDRUG RESISTANCE PROTEIN MDTO"/>
    <property type="match status" value="1"/>
</dbReference>
<reference evidence="9" key="1">
    <citation type="submission" date="2022-05" db="EMBL/GenBank/DDBJ databases">
        <authorList>
            <person name="Tuo L."/>
        </authorList>
    </citation>
    <scope>NUCLEOTIDE SEQUENCE</scope>
    <source>
        <strain evidence="9">BSK12Z-4</strain>
    </source>
</reference>
<evidence type="ECO:0000256" key="3">
    <source>
        <dbReference type="ARBA" id="ARBA00022692"/>
    </source>
</evidence>
<keyword evidence="2" id="KW-1003">Cell membrane</keyword>
<evidence type="ECO:0000313" key="9">
    <source>
        <dbReference type="EMBL" id="MCM0619694.1"/>
    </source>
</evidence>